<sequence length="194" mass="20330">MVDQRIAGVLLAVGATALLVSCTETTTGTAGAPAGSTEASAPALPERPGDLPVAGIEPCALITEQQANELQMDRIAAGTERIKEFGTRACRVVKDREQPYYSYLIMPVPSSGADQVLQNNPETQLTEVGGFPTVATRPVGVSDVACDMAVDVADGQMVYVMIDPISDNTFDQNQLCDMAKAAAEAAVATLKTLR</sequence>
<comment type="caution">
    <text evidence="2">The sequence shown here is derived from an EMBL/GenBank/DDBJ whole genome shotgun (WGS) entry which is preliminary data.</text>
</comment>
<dbReference type="AlphaFoldDB" id="A0A4R2QYA0"/>
<dbReference type="InterPro" id="IPR024520">
    <property type="entry name" value="DUF3558"/>
</dbReference>
<gene>
    <name evidence="2" type="ORF">EV191_103200</name>
</gene>
<feature type="region of interest" description="Disordered" evidence="1">
    <location>
        <begin position="26"/>
        <end position="46"/>
    </location>
</feature>
<feature type="compositionally biased region" description="Low complexity" evidence="1">
    <location>
        <begin position="26"/>
        <end position="43"/>
    </location>
</feature>
<keyword evidence="3" id="KW-1185">Reference proteome</keyword>
<accession>A0A4R2QYA0</accession>
<dbReference type="Pfam" id="PF12079">
    <property type="entry name" value="DUF3558"/>
    <property type="match status" value="1"/>
</dbReference>
<reference evidence="2 3" key="1">
    <citation type="submission" date="2019-03" db="EMBL/GenBank/DDBJ databases">
        <title>Genomic Encyclopedia of Type Strains, Phase IV (KMG-IV): sequencing the most valuable type-strain genomes for metagenomic binning, comparative biology and taxonomic classification.</title>
        <authorList>
            <person name="Goeker M."/>
        </authorList>
    </citation>
    <scope>NUCLEOTIDE SEQUENCE [LARGE SCALE GENOMIC DNA]</scope>
    <source>
        <strain evidence="2 3">DSM 45765</strain>
    </source>
</reference>
<protein>
    <submittedName>
        <fullName evidence="2">Uncharacterized protein DUF3558</fullName>
    </submittedName>
</protein>
<evidence type="ECO:0000313" key="3">
    <source>
        <dbReference type="Proteomes" id="UP000294911"/>
    </source>
</evidence>
<evidence type="ECO:0000256" key="1">
    <source>
        <dbReference type="SAM" id="MobiDB-lite"/>
    </source>
</evidence>
<proteinExistence type="predicted"/>
<dbReference type="PROSITE" id="PS51257">
    <property type="entry name" value="PROKAR_LIPOPROTEIN"/>
    <property type="match status" value="1"/>
</dbReference>
<organism evidence="2 3">
    <name type="scientific">Tamaricihabitans halophyticus</name>
    <dbReference type="NCBI Taxonomy" id="1262583"/>
    <lineage>
        <taxon>Bacteria</taxon>
        <taxon>Bacillati</taxon>
        <taxon>Actinomycetota</taxon>
        <taxon>Actinomycetes</taxon>
        <taxon>Pseudonocardiales</taxon>
        <taxon>Pseudonocardiaceae</taxon>
        <taxon>Tamaricihabitans</taxon>
    </lineage>
</organism>
<name>A0A4R2QYA0_9PSEU</name>
<evidence type="ECO:0000313" key="2">
    <source>
        <dbReference type="EMBL" id="TCP54159.1"/>
    </source>
</evidence>
<dbReference type="Proteomes" id="UP000294911">
    <property type="component" value="Unassembled WGS sequence"/>
</dbReference>
<dbReference type="RefSeq" id="WP_165912916.1">
    <property type="nucleotide sequence ID" value="NZ_SLXQ01000003.1"/>
</dbReference>
<dbReference type="EMBL" id="SLXQ01000003">
    <property type="protein sequence ID" value="TCP54159.1"/>
    <property type="molecule type" value="Genomic_DNA"/>
</dbReference>